<dbReference type="Gene3D" id="2.60.40.3140">
    <property type="match status" value="1"/>
</dbReference>
<evidence type="ECO:0008006" key="5">
    <source>
        <dbReference type="Google" id="ProtNLM"/>
    </source>
</evidence>
<reference evidence="3 4" key="1">
    <citation type="journal article" date="2014" name="Acta Crystallogr. D">
        <title>Structure-based characterization and antifreeze properties of a hyperactive ice-binding protein from the Antarctic bacterium Flavobacterium frigoris PS1.</title>
        <authorList>
            <person name="Do H."/>
            <person name="Kim S.J."/>
            <person name="Kim H.J."/>
            <person name="Lee J.H."/>
        </authorList>
    </citation>
    <scope>NUCLEOTIDE SEQUENCE [LARGE SCALE GENOMIC DNA]</scope>
    <source>
        <strain evidence="3 4">PS1</strain>
    </source>
</reference>
<organism evidence="3 4">
    <name type="scientific">Flavobacterium frigoris (strain PS1)</name>
    <dbReference type="NCBI Taxonomy" id="1086011"/>
    <lineage>
        <taxon>Bacteria</taxon>
        <taxon>Pseudomonadati</taxon>
        <taxon>Bacteroidota</taxon>
        <taxon>Flavobacteriia</taxon>
        <taxon>Flavobacteriales</taxon>
        <taxon>Flavobacteriaceae</taxon>
        <taxon>Flavobacterium</taxon>
    </lineage>
</organism>
<accession>H7FMU0</accession>
<dbReference type="STRING" id="1086011.HJ01_00488"/>
<dbReference type="InterPro" id="IPR002931">
    <property type="entry name" value="Transglutaminase-like"/>
</dbReference>
<dbReference type="Gene3D" id="2.60.120.1130">
    <property type="match status" value="1"/>
</dbReference>
<evidence type="ECO:0000259" key="2">
    <source>
        <dbReference type="Pfam" id="PF12969"/>
    </source>
</evidence>
<proteinExistence type="predicted"/>
<keyword evidence="4" id="KW-1185">Reference proteome</keyword>
<dbReference type="AlphaFoldDB" id="H7FMU0"/>
<name>H7FMU0_FLAFP</name>
<evidence type="ECO:0000259" key="1">
    <source>
        <dbReference type="Pfam" id="PF01841"/>
    </source>
</evidence>
<comment type="caution">
    <text evidence="3">The sequence shown here is derived from an EMBL/GenBank/DDBJ whole genome shotgun (WGS) entry which is preliminary data.</text>
</comment>
<dbReference type="PATRIC" id="fig|1086011.3.peg.478"/>
<dbReference type="RefSeq" id="WP_007136665.1">
    <property type="nucleotide sequence ID" value="NZ_AHKF01000009.1"/>
</dbReference>
<dbReference type="eggNOG" id="COG1305">
    <property type="taxonomic scope" value="Bacteria"/>
</dbReference>
<evidence type="ECO:0000313" key="4">
    <source>
        <dbReference type="Proteomes" id="UP000005566"/>
    </source>
</evidence>
<dbReference type="Proteomes" id="UP000005566">
    <property type="component" value="Unassembled WGS sequence"/>
</dbReference>
<dbReference type="OrthoDB" id="98874at2"/>
<sequence length="674" mass="76700">MKLNQLAIVVFVTTFFVNLNGQNFELGKVSVVELQEKAHPKDPSAVAAILYKKGKTSYDYSKSNGFVMTTEVQTRIKIYKKEGYDWANQKVKYYLGNSSNENVLFSEAITYNLVGGKIEKTKLSKEGEFDEVINRYWGQKKISMPNVKEGSVIEFQYTIKTPYVGSPKDWSFQASIPVNYSEYRSFIPEYYTFNTNFKGFIFPKVSVEKKAKSVLFSTMEREEGAGLMRGQTSNYSQSKFSYEETRTTYIAENLPAMNEEAYVNNIENYTSSLIQELSMIKYPNESLKSLSTNWEAVVKTIYDYDDFGLELSKTGYFEEDINSVIAGLNLPGEKAAAIFNFVKANVKWNNYYGYSCNDGVKKAYKDKTGNIAEINLMLVAMLRYAGLTANPVLLSSRSNGIALFPNRTAFDYVIAAIETQDGLVLLDATDKFSLPSVLPLRDLNWFGRLIRKDGTSVEVNLTPTTLSKETINMNAFVNKEGFISGKLRKQLTGQEALSFRHENSATKEDAYLEKLENDNNSIEVNEYSRENDYDLSKPIVESYAFKDVKDFERINDKIYIAPSLFLGIKENPFKQEVREYPVDFGYPIQNKYNINMEIPEGYAVETIPEGLNIACTDGISTFKYVIANTGNKVQIVMTFEISKAIVSANYYQALKDFYQKMLDKQNEKIVLIKI</sequence>
<feature type="domain" description="Transglutaminase-like" evidence="1">
    <location>
        <begin position="324"/>
        <end position="392"/>
    </location>
</feature>
<evidence type="ECO:0000313" key="3">
    <source>
        <dbReference type="EMBL" id="EIA10191.1"/>
    </source>
</evidence>
<dbReference type="EMBL" id="AHKF01000009">
    <property type="protein sequence ID" value="EIA10191.1"/>
    <property type="molecule type" value="Genomic_DNA"/>
</dbReference>
<dbReference type="InterPro" id="IPR024618">
    <property type="entry name" value="DUF3857"/>
</dbReference>
<dbReference type="Pfam" id="PF12969">
    <property type="entry name" value="DUF3857"/>
    <property type="match status" value="1"/>
</dbReference>
<gene>
    <name evidence="3" type="ORF">HJ01_00488</name>
</gene>
<dbReference type="Pfam" id="PF01841">
    <property type="entry name" value="Transglut_core"/>
    <property type="match status" value="1"/>
</dbReference>
<protein>
    <recommendedName>
        <fullName evidence="5">DUF3857 domain-containing protein</fullName>
    </recommendedName>
</protein>
<dbReference type="Gene3D" id="3.10.620.30">
    <property type="match status" value="1"/>
</dbReference>
<feature type="domain" description="DUF3857" evidence="2">
    <location>
        <begin position="69"/>
        <end position="197"/>
    </location>
</feature>